<dbReference type="Proteomes" id="UP000223596">
    <property type="component" value="Unassembled WGS sequence"/>
</dbReference>
<evidence type="ECO:0000313" key="1">
    <source>
        <dbReference type="EMBL" id="PFH03915.1"/>
    </source>
</evidence>
<evidence type="ECO:0000313" key="2">
    <source>
        <dbReference type="Proteomes" id="UP000223596"/>
    </source>
</evidence>
<proteinExistence type="predicted"/>
<dbReference type="RefSeq" id="WP_003513966.1">
    <property type="nucleotide sequence ID" value="NZ_CP013828.1"/>
</dbReference>
<dbReference type="AlphaFoldDB" id="A0AB36TLB7"/>
<dbReference type="GeneID" id="51518956"/>
<protein>
    <submittedName>
        <fullName evidence="1">Uncharacterized protein</fullName>
    </submittedName>
</protein>
<accession>A0AB36TLB7</accession>
<gene>
    <name evidence="1" type="ORF">M972_112734</name>
</gene>
<organism evidence="1 2">
    <name type="scientific">Acetivibrio thermocellus AD2</name>
    <dbReference type="NCBI Taxonomy" id="1138384"/>
    <lineage>
        <taxon>Bacteria</taxon>
        <taxon>Bacillati</taxon>
        <taxon>Bacillota</taxon>
        <taxon>Clostridia</taxon>
        <taxon>Eubacteriales</taxon>
        <taxon>Oscillospiraceae</taxon>
        <taxon>Acetivibrio</taxon>
    </lineage>
</organism>
<name>A0AB36TLB7_ACETH</name>
<sequence length="46" mass="5186">MPKPSIGTAQIPVPEKEEKPVIQELTVLEEGSKESIYNLIFSEEEK</sequence>
<comment type="caution">
    <text evidence="1">The sequence shown here is derived from an EMBL/GenBank/DDBJ whole genome shotgun (WGS) entry which is preliminary data.</text>
</comment>
<reference evidence="1 2" key="1">
    <citation type="submission" date="2017-09" db="EMBL/GenBank/DDBJ databases">
        <title>Evaluation of Pacific Biosciences Sequencing Technology to Finishing C. thermocellum Genome Sequences.</title>
        <authorList>
            <person name="Brown S."/>
        </authorList>
    </citation>
    <scope>NUCLEOTIDE SEQUENCE [LARGE SCALE GENOMIC DNA]</scope>
    <source>
        <strain evidence="1 2">AD2</strain>
    </source>
</reference>
<dbReference type="EMBL" id="PDBW01000001">
    <property type="protein sequence ID" value="PFH03915.1"/>
    <property type="molecule type" value="Genomic_DNA"/>
</dbReference>